<keyword evidence="2" id="KW-0489">Methyltransferase</keyword>
<reference evidence="2 3" key="1">
    <citation type="submission" date="2017-02" db="EMBL/GenBank/DDBJ databases">
        <authorList>
            <person name="Peterson S.W."/>
        </authorList>
    </citation>
    <scope>NUCLEOTIDE SEQUENCE [LARGE SCALE GENOMIC DNA]</scope>
    <source>
        <strain evidence="2 3">ATCC 700028</strain>
    </source>
</reference>
<dbReference type="Gene3D" id="3.40.50.150">
    <property type="entry name" value="Vaccinia Virus protein VP39"/>
    <property type="match status" value="1"/>
</dbReference>
<keyword evidence="3" id="KW-1185">Reference proteome</keyword>
<dbReference type="Pfam" id="PF05175">
    <property type="entry name" value="MTS"/>
    <property type="match status" value="1"/>
</dbReference>
<dbReference type="GO" id="GO:0003676">
    <property type="term" value="F:nucleic acid binding"/>
    <property type="evidence" value="ECO:0007669"/>
    <property type="project" value="InterPro"/>
</dbReference>
<dbReference type="SUPFAM" id="SSF53335">
    <property type="entry name" value="S-adenosyl-L-methionine-dependent methyltransferases"/>
    <property type="match status" value="1"/>
</dbReference>
<dbReference type="AlphaFoldDB" id="A0A1T4KRH5"/>
<dbReference type="InterPro" id="IPR007848">
    <property type="entry name" value="Small_mtfrase_dom"/>
</dbReference>
<keyword evidence="2" id="KW-0808">Transferase</keyword>
<evidence type="ECO:0000313" key="3">
    <source>
        <dbReference type="Proteomes" id="UP000191153"/>
    </source>
</evidence>
<dbReference type="EMBL" id="FUWX01000005">
    <property type="protein sequence ID" value="SJZ44973.1"/>
    <property type="molecule type" value="Genomic_DNA"/>
</dbReference>
<dbReference type="STRING" id="180163.SAMN02745174_00552"/>
<dbReference type="PROSITE" id="PS00092">
    <property type="entry name" value="N6_MTASE"/>
    <property type="match status" value="1"/>
</dbReference>
<dbReference type="PANTHER" id="PTHR47739:SF1">
    <property type="entry name" value="TRNA1(VAL) (ADENINE(37)-N6)-METHYLTRANSFERASE"/>
    <property type="match status" value="1"/>
</dbReference>
<evidence type="ECO:0000313" key="2">
    <source>
        <dbReference type="EMBL" id="SJZ44973.1"/>
    </source>
</evidence>
<dbReference type="PANTHER" id="PTHR47739">
    <property type="entry name" value="TRNA1(VAL) (ADENINE(37)-N6)-METHYLTRANSFERASE"/>
    <property type="match status" value="1"/>
</dbReference>
<dbReference type="InterPro" id="IPR002052">
    <property type="entry name" value="DNA_methylase_N6_adenine_CS"/>
</dbReference>
<organism evidence="2 3">
    <name type="scientific">Cetobacterium ceti</name>
    <dbReference type="NCBI Taxonomy" id="180163"/>
    <lineage>
        <taxon>Bacteria</taxon>
        <taxon>Fusobacteriati</taxon>
        <taxon>Fusobacteriota</taxon>
        <taxon>Fusobacteriia</taxon>
        <taxon>Fusobacteriales</taxon>
        <taxon>Fusobacteriaceae</taxon>
        <taxon>Cetobacterium</taxon>
    </lineage>
</organism>
<dbReference type="GO" id="GO:0032259">
    <property type="term" value="P:methylation"/>
    <property type="evidence" value="ECO:0007669"/>
    <property type="project" value="UniProtKB-KW"/>
</dbReference>
<dbReference type="RefSeq" id="WP_234977876.1">
    <property type="nucleotide sequence ID" value="NZ_FUWX01000005.1"/>
</dbReference>
<protein>
    <submittedName>
        <fullName evidence="2">Methyltransferase small domain-containing protein</fullName>
    </submittedName>
</protein>
<sequence length="224" mass="25761">MILENEDIAHLNENNKLIQKKDGFRFGTDAVLLSDFFQGKKSGKALEIGTGNGIISILLMIKEKLEKIDSVEIQEEVAKLAKRNVNLNKFEDRINVICEDIKNIKVGNTYDYIISNPPYMTLDGKPHNEHDTRTIARHEITLNLKELIEKSKKLLKPRGEIFLVHRAYRFTEIARILEDNGFSLKRVQFVYYNKNKQSNLVLVEASKGRKNILGIEPPLILNEE</sequence>
<accession>A0A1T4KRH5</accession>
<proteinExistence type="predicted"/>
<feature type="domain" description="Methyltransferase small" evidence="1">
    <location>
        <begin position="32"/>
        <end position="178"/>
    </location>
</feature>
<dbReference type="GO" id="GO:0008757">
    <property type="term" value="F:S-adenosylmethionine-dependent methyltransferase activity"/>
    <property type="evidence" value="ECO:0007669"/>
    <property type="project" value="UniProtKB-ARBA"/>
</dbReference>
<evidence type="ECO:0000259" key="1">
    <source>
        <dbReference type="Pfam" id="PF05175"/>
    </source>
</evidence>
<dbReference type="InterPro" id="IPR050210">
    <property type="entry name" value="tRNA_Adenine-N(6)_MTase"/>
</dbReference>
<gene>
    <name evidence="2" type="ORF">SAMN02745174_00552</name>
</gene>
<name>A0A1T4KRH5_9FUSO</name>
<dbReference type="InterPro" id="IPR029063">
    <property type="entry name" value="SAM-dependent_MTases_sf"/>
</dbReference>
<dbReference type="CDD" id="cd02440">
    <property type="entry name" value="AdoMet_MTases"/>
    <property type="match status" value="1"/>
</dbReference>
<dbReference type="GO" id="GO:0008170">
    <property type="term" value="F:N-methyltransferase activity"/>
    <property type="evidence" value="ECO:0007669"/>
    <property type="project" value="UniProtKB-ARBA"/>
</dbReference>
<dbReference type="Proteomes" id="UP000191153">
    <property type="component" value="Unassembled WGS sequence"/>
</dbReference>